<accession>A0A381N0S1</accession>
<gene>
    <name evidence="1" type="ORF">METZ01_LOCUS1025</name>
</gene>
<reference evidence="1" key="1">
    <citation type="submission" date="2018-05" db="EMBL/GenBank/DDBJ databases">
        <authorList>
            <person name="Lanie J.A."/>
            <person name="Ng W.-L."/>
            <person name="Kazmierczak K.M."/>
            <person name="Andrzejewski T.M."/>
            <person name="Davidsen T.M."/>
            <person name="Wayne K.J."/>
            <person name="Tettelin H."/>
            <person name="Glass J.I."/>
            <person name="Rusch D."/>
            <person name="Podicherti R."/>
            <person name="Tsui H.-C.T."/>
            <person name="Winkler M.E."/>
        </authorList>
    </citation>
    <scope>NUCLEOTIDE SEQUENCE</scope>
</reference>
<sequence>MDIEVDDEDLLHHPFLDQCGRGDGDVIATAWLDPTGS</sequence>
<dbReference type="EMBL" id="UINC01000055">
    <property type="protein sequence ID" value="SUZ48171.1"/>
    <property type="molecule type" value="Genomic_DNA"/>
</dbReference>
<protein>
    <submittedName>
        <fullName evidence="1">Uncharacterized protein</fullName>
    </submittedName>
</protein>
<dbReference type="AlphaFoldDB" id="A0A381N0S1"/>
<organism evidence="1">
    <name type="scientific">marine metagenome</name>
    <dbReference type="NCBI Taxonomy" id="408172"/>
    <lineage>
        <taxon>unclassified sequences</taxon>
        <taxon>metagenomes</taxon>
        <taxon>ecological metagenomes</taxon>
    </lineage>
</organism>
<name>A0A381N0S1_9ZZZZ</name>
<proteinExistence type="predicted"/>
<evidence type="ECO:0000313" key="1">
    <source>
        <dbReference type="EMBL" id="SUZ48171.1"/>
    </source>
</evidence>